<feature type="transmembrane region" description="Helical" evidence="9">
    <location>
        <begin position="138"/>
        <end position="158"/>
    </location>
</feature>
<keyword evidence="8 9" id="KW-0472">Membrane</keyword>
<keyword evidence="3 9" id="KW-0812">Transmembrane</keyword>
<sequence>MKMTTMAGAPTEQSPLVATRVALAGTARFPFHPEAPSTPWWRRLCFRFFDDPGEPLSVQLSDMWELPRDLQSSEAAEELRRSFVACGRRLMRAVWRTNRSALVWSVVLALGATVLRVLYPLLLFHLLSIAVSEERVDLWRIMAQIALMFVVTVAHVALTCHSDAQMIRVSVRLTGGLRALLLREIIMHGARRPERGSGQSRQQKQRLADLAMVYEDDCRSFASSVSGFNNGWTNVAELIVDVGVIVFLVGVPWQILVVDGMLFGAVWATERLEGSSLNASWRQKLAVRLSAVHECFGGMQNVKFNAWEHKMQHKIERARHEEVQQLRQLSYLRALASTLGSEVSGLAAALTFAWMALLDRPLTPMSAFTILIRESRSDQHRSASFGP</sequence>
<evidence type="ECO:0000256" key="7">
    <source>
        <dbReference type="ARBA" id="ARBA00022989"/>
    </source>
</evidence>
<name>A0AAD5LUP0_PYTIN</name>
<feature type="transmembrane region" description="Helical" evidence="9">
    <location>
        <begin position="101"/>
        <end position="126"/>
    </location>
</feature>
<dbReference type="Gene3D" id="1.20.1560.10">
    <property type="entry name" value="ABC transporter type 1, transmembrane domain"/>
    <property type="match status" value="1"/>
</dbReference>
<dbReference type="EMBL" id="JAKCXM010000522">
    <property type="protein sequence ID" value="KAJ0393166.1"/>
    <property type="molecule type" value="Genomic_DNA"/>
</dbReference>
<keyword evidence="4" id="KW-0677">Repeat</keyword>
<dbReference type="PANTHER" id="PTHR24223:SF443">
    <property type="entry name" value="MULTIDRUG-RESISTANCE LIKE PROTEIN 1, ISOFORM I"/>
    <property type="match status" value="1"/>
</dbReference>
<reference evidence="11" key="1">
    <citation type="submission" date="2021-12" db="EMBL/GenBank/DDBJ databases">
        <title>Prjna785345.</title>
        <authorList>
            <person name="Rujirawat T."/>
            <person name="Krajaejun T."/>
        </authorList>
    </citation>
    <scope>NUCLEOTIDE SEQUENCE</scope>
    <source>
        <strain evidence="11">Pi057C3</strain>
    </source>
</reference>
<dbReference type="PROSITE" id="PS50929">
    <property type="entry name" value="ABC_TM1F"/>
    <property type="match status" value="1"/>
</dbReference>
<accession>A0AAD5LUP0</accession>
<proteinExistence type="predicted"/>
<dbReference type="PANTHER" id="PTHR24223">
    <property type="entry name" value="ATP-BINDING CASSETTE SUB-FAMILY C"/>
    <property type="match status" value="1"/>
</dbReference>
<comment type="subcellular location">
    <subcellularLocation>
        <location evidence="1">Endomembrane system</location>
        <topology evidence="1">Multi-pass membrane protein</topology>
    </subcellularLocation>
</comment>
<evidence type="ECO:0000256" key="3">
    <source>
        <dbReference type="ARBA" id="ARBA00022692"/>
    </source>
</evidence>
<evidence type="ECO:0000256" key="1">
    <source>
        <dbReference type="ARBA" id="ARBA00004127"/>
    </source>
</evidence>
<evidence type="ECO:0000256" key="6">
    <source>
        <dbReference type="ARBA" id="ARBA00022840"/>
    </source>
</evidence>
<gene>
    <name evidence="11" type="ORF">P43SY_004166</name>
</gene>
<keyword evidence="5" id="KW-0547">Nucleotide-binding</keyword>
<dbReference type="GO" id="GO:0016020">
    <property type="term" value="C:membrane"/>
    <property type="evidence" value="ECO:0007669"/>
    <property type="project" value="InterPro"/>
</dbReference>
<dbReference type="SUPFAM" id="SSF90123">
    <property type="entry name" value="ABC transporter transmembrane region"/>
    <property type="match status" value="1"/>
</dbReference>
<dbReference type="Proteomes" id="UP001209570">
    <property type="component" value="Unassembled WGS sequence"/>
</dbReference>
<dbReference type="GO" id="GO:0012505">
    <property type="term" value="C:endomembrane system"/>
    <property type="evidence" value="ECO:0007669"/>
    <property type="project" value="UniProtKB-SubCell"/>
</dbReference>
<keyword evidence="7 9" id="KW-1133">Transmembrane helix</keyword>
<dbReference type="AlphaFoldDB" id="A0AAD5LUP0"/>
<dbReference type="GO" id="GO:0005524">
    <property type="term" value="F:ATP binding"/>
    <property type="evidence" value="ECO:0007669"/>
    <property type="project" value="UniProtKB-KW"/>
</dbReference>
<evidence type="ECO:0000256" key="8">
    <source>
        <dbReference type="ARBA" id="ARBA00023136"/>
    </source>
</evidence>
<dbReference type="InterPro" id="IPR050173">
    <property type="entry name" value="ABC_transporter_C-like"/>
</dbReference>
<keyword evidence="12" id="KW-1185">Reference proteome</keyword>
<keyword evidence="2" id="KW-0813">Transport</keyword>
<dbReference type="InterPro" id="IPR036640">
    <property type="entry name" value="ABC1_TM_sf"/>
</dbReference>
<dbReference type="InterPro" id="IPR011527">
    <property type="entry name" value="ABC1_TM_dom"/>
</dbReference>
<comment type="caution">
    <text evidence="11">The sequence shown here is derived from an EMBL/GenBank/DDBJ whole genome shotgun (WGS) entry which is preliminary data.</text>
</comment>
<evidence type="ECO:0000313" key="11">
    <source>
        <dbReference type="EMBL" id="KAJ0393166.1"/>
    </source>
</evidence>
<evidence type="ECO:0000256" key="5">
    <source>
        <dbReference type="ARBA" id="ARBA00022741"/>
    </source>
</evidence>
<keyword evidence="6" id="KW-0067">ATP-binding</keyword>
<evidence type="ECO:0000256" key="4">
    <source>
        <dbReference type="ARBA" id="ARBA00022737"/>
    </source>
</evidence>
<evidence type="ECO:0000256" key="9">
    <source>
        <dbReference type="SAM" id="Phobius"/>
    </source>
</evidence>
<feature type="domain" description="ABC transmembrane type-1" evidence="10">
    <location>
        <begin position="103"/>
        <end position="372"/>
    </location>
</feature>
<evidence type="ECO:0000256" key="2">
    <source>
        <dbReference type="ARBA" id="ARBA00022448"/>
    </source>
</evidence>
<evidence type="ECO:0000259" key="10">
    <source>
        <dbReference type="PROSITE" id="PS50929"/>
    </source>
</evidence>
<organism evidence="11 12">
    <name type="scientific">Pythium insidiosum</name>
    <name type="common">Pythiosis disease agent</name>
    <dbReference type="NCBI Taxonomy" id="114742"/>
    <lineage>
        <taxon>Eukaryota</taxon>
        <taxon>Sar</taxon>
        <taxon>Stramenopiles</taxon>
        <taxon>Oomycota</taxon>
        <taxon>Peronosporomycetes</taxon>
        <taxon>Pythiales</taxon>
        <taxon>Pythiaceae</taxon>
        <taxon>Pythium</taxon>
    </lineage>
</organism>
<dbReference type="GO" id="GO:0140359">
    <property type="term" value="F:ABC-type transporter activity"/>
    <property type="evidence" value="ECO:0007669"/>
    <property type="project" value="InterPro"/>
</dbReference>
<evidence type="ECO:0000313" key="12">
    <source>
        <dbReference type="Proteomes" id="UP001209570"/>
    </source>
</evidence>
<protein>
    <recommendedName>
        <fullName evidence="10">ABC transmembrane type-1 domain-containing protein</fullName>
    </recommendedName>
</protein>